<evidence type="ECO:0000313" key="2">
    <source>
        <dbReference type="EMBL" id="RZU63259.1"/>
    </source>
</evidence>
<comment type="caution">
    <text evidence="2">The sequence shown here is derived from an EMBL/GenBank/DDBJ whole genome shotgun (WGS) entry which is preliminary data.</text>
</comment>
<keyword evidence="3" id="KW-1185">Reference proteome</keyword>
<sequence length="214" mass="22111">MRTFPAGLNRTVLFVVGLMLLIGGLWALWPWLGRTVEVATPSWAGGITADPEARIAEGAPDLLELAWSPAVVIGLGIVLAVLGIAWLLRQLPRSGRAGTLRFTDDPAAGATTMDPKVLESAVADAAEALPRVSSARAVLRGSAGAPNLLLHIEADPAARLGELTEALETGVAADAARSLGRPLEHLAIHYSVARNASGVRTGLQPAAGTAPRSS</sequence>
<evidence type="ECO:0000313" key="3">
    <source>
        <dbReference type="Proteomes" id="UP000292685"/>
    </source>
</evidence>
<proteinExistence type="predicted"/>
<keyword evidence="1" id="KW-1133">Transmembrane helix</keyword>
<feature type="transmembrane region" description="Helical" evidence="1">
    <location>
        <begin position="12"/>
        <end position="32"/>
    </location>
</feature>
<dbReference type="OrthoDB" id="4878398at2"/>
<dbReference type="EMBL" id="SHLA01000001">
    <property type="protein sequence ID" value="RZU63259.1"/>
    <property type="molecule type" value="Genomic_DNA"/>
</dbReference>
<feature type="transmembrane region" description="Helical" evidence="1">
    <location>
        <begin position="66"/>
        <end position="88"/>
    </location>
</feature>
<keyword evidence="1" id="KW-0472">Membrane</keyword>
<protein>
    <submittedName>
        <fullName evidence="2">Uncharacterized protein</fullName>
    </submittedName>
</protein>
<organism evidence="2 3">
    <name type="scientific">Zhihengliuella halotolerans</name>
    <dbReference type="NCBI Taxonomy" id="370736"/>
    <lineage>
        <taxon>Bacteria</taxon>
        <taxon>Bacillati</taxon>
        <taxon>Actinomycetota</taxon>
        <taxon>Actinomycetes</taxon>
        <taxon>Micrococcales</taxon>
        <taxon>Micrococcaceae</taxon>
        <taxon>Zhihengliuella</taxon>
    </lineage>
</organism>
<dbReference type="AlphaFoldDB" id="A0A4Q8AHS2"/>
<name>A0A4Q8AHS2_9MICC</name>
<accession>A0A4Q8AHS2</accession>
<dbReference type="RefSeq" id="WP_130451680.1">
    <property type="nucleotide sequence ID" value="NZ_SHLA01000001.1"/>
</dbReference>
<evidence type="ECO:0000256" key="1">
    <source>
        <dbReference type="SAM" id="Phobius"/>
    </source>
</evidence>
<dbReference type="Proteomes" id="UP000292685">
    <property type="component" value="Unassembled WGS sequence"/>
</dbReference>
<reference evidence="2 3" key="1">
    <citation type="submission" date="2019-02" db="EMBL/GenBank/DDBJ databases">
        <title>Sequencing the genomes of 1000 actinobacteria strains.</title>
        <authorList>
            <person name="Klenk H.-P."/>
        </authorList>
    </citation>
    <scope>NUCLEOTIDE SEQUENCE [LARGE SCALE GENOMIC DNA]</scope>
    <source>
        <strain evidence="2 3">DSM 17364</strain>
    </source>
</reference>
<gene>
    <name evidence="2" type="ORF">EV380_2871</name>
</gene>
<keyword evidence="1" id="KW-0812">Transmembrane</keyword>